<keyword evidence="1" id="KW-0862">Zinc</keyword>
<evidence type="ECO:0000256" key="2">
    <source>
        <dbReference type="SAM" id="MobiDB-lite"/>
    </source>
</evidence>
<comment type="caution">
    <text evidence="4">The sequence shown here is derived from an EMBL/GenBank/DDBJ whole genome shotgun (WGS) entry which is preliminary data.</text>
</comment>
<organism evidence="4 5">
    <name type="scientific">Streptomyces cellulosae</name>
    <dbReference type="NCBI Taxonomy" id="1968"/>
    <lineage>
        <taxon>Bacteria</taxon>
        <taxon>Bacillati</taxon>
        <taxon>Actinomycetota</taxon>
        <taxon>Actinomycetes</taxon>
        <taxon>Kitasatosporales</taxon>
        <taxon>Streptomycetaceae</taxon>
        <taxon>Streptomyces</taxon>
    </lineage>
</organism>
<feature type="binding site" evidence="1">
    <location>
        <position position="148"/>
    </location>
    <ligand>
        <name>Zn(2+)</name>
        <dbReference type="ChEBI" id="CHEBI:29105"/>
    </ligand>
</feature>
<dbReference type="SUPFAM" id="SSF57716">
    <property type="entry name" value="Glucocorticoid receptor-like (DNA-binding domain)"/>
    <property type="match status" value="1"/>
</dbReference>
<evidence type="ECO:0000313" key="4">
    <source>
        <dbReference type="EMBL" id="MFE7965398.1"/>
    </source>
</evidence>
<dbReference type="Proteomes" id="UP001600650">
    <property type="component" value="Unassembled WGS sequence"/>
</dbReference>
<keyword evidence="1" id="KW-0479">Metal-binding</keyword>
<dbReference type="InterPro" id="IPR038366">
    <property type="entry name" value="Znf_CppX_C4_sf"/>
</dbReference>
<dbReference type="Gene3D" id="6.20.220.10">
    <property type="entry name" value="ClpX chaperone, C4-type zinc finger domain"/>
    <property type="match status" value="1"/>
</dbReference>
<keyword evidence="5" id="KW-1185">Reference proteome</keyword>
<evidence type="ECO:0000256" key="1">
    <source>
        <dbReference type="PROSITE-ProRule" id="PRU01250"/>
    </source>
</evidence>
<evidence type="ECO:0000313" key="5">
    <source>
        <dbReference type="Proteomes" id="UP001600650"/>
    </source>
</evidence>
<feature type="binding site" evidence="1">
    <location>
        <position position="170"/>
    </location>
    <ligand>
        <name>Zn(2+)</name>
        <dbReference type="ChEBI" id="CHEBI:29105"/>
    </ligand>
</feature>
<reference evidence="4 5" key="1">
    <citation type="submission" date="2024-09" db="EMBL/GenBank/DDBJ databases">
        <title>The Natural Products Discovery Center: Release of the First 8490 Sequenced Strains for Exploring Actinobacteria Biosynthetic Diversity.</title>
        <authorList>
            <person name="Kalkreuter E."/>
            <person name="Kautsar S.A."/>
            <person name="Yang D."/>
            <person name="Bader C.D."/>
            <person name="Teijaro C.N."/>
            <person name="Fluegel L."/>
            <person name="Davis C.M."/>
            <person name="Simpson J.R."/>
            <person name="Lauterbach L."/>
            <person name="Steele A.D."/>
            <person name="Gui C."/>
            <person name="Meng S."/>
            <person name="Li G."/>
            <person name="Viehrig K."/>
            <person name="Ye F."/>
            <person name="Su P."/>
            <person name="Kiefer A.F."/>
            <person name="Nichols A."/>
            <person name="Cepeda A.J."/>
            <person name="Yan W."/>
            <person name="Fan B."/>
            <person name="Jiang Y."/>
            <person name="Adhikari A."/>
            <person name="Zheng C.-J."/>
            <person name="Schuster L."/>
            <person name="Cowan T.M."/>
            <person name="Smanski M.J."/>
            <person name="Chevrette M.G."/>
            <person name="De Carvalho L.P.S."/>
            <person name="Shen B."/>
        </authorList>
    </citation>
    <scope>NUCLEOTIDE SEQUENCE [LARGE SCALE GENOMIC DNA]</scope>
    <source>
        <strain evidence="4 5">NPDC057399</strain>
    </source>
</reference>
<feature type="region of interest" description="Disordered" evidence="2">
    <location>
        <begin position="99"/>
        <end position="122"/>
    </location>
</feature>
<feature type="domain" description="ClpX-type ZB" evidence="3">
    <location>
        <begin position="133"/>
        <end position="186"/>
    </location>
</feature>
<feature type="binding site" evidence="1">
    <location>
        <position position="167"/>
    </location>
    <ligand>
        <name>Zn(2+)</name>
        <dbReference type="ChEBI" id="CHEBI:29105"/>
    </ligand>
</feature>
<dbReference type="InterPro" id="IPR059188">
    <property type="entry name" value="Znf_CLPX-like"/>
</dbReference>
<sequence>MPNSLAVEEVLTQRIVGIQRFDGARGRCVSMPDDLYTDVRAAARAILHTTAAAIDWPRLLQGAAMRHDVLHPDQEQHPDRPTLAEGVCGDCVKNALLSETGNEGSPHHWQQTPDSPADGHEGIDWPAIVAQGVRYRRDTEPPTYCQWCGKQPSEHLKVLRGPGTTICSDCVDLARAVIDSDGDTRRPDVPDHIAPLA</sequence>
<evidence type="ECO:0000259" key="3">
    <source>
        <dbReference type="PROSITE" id="PS51902"/>
    </source>
</evidence>
<gene>
    <name evidence="4" type="ORF">ACFU0X_20580</name>
</gene>
<dbReference type="EMBL" id="JBHVBU010000058">
    <property type="protein sequence ID" value="MFE7965398.1"/>
    <property type="molecule type" value="Genomic_DNA"/>
</dbReference>
<proteinExistence type="inferred from homology"/>
<feature type="compositionally biased region" description="Polar residues" evidence="2">
    <location>
        <begin position="99"/>
        <end position="114"/>
    </location>
</feature>
<protein>
    <submittedName>
        <fullName evidence="4">ClpX C4-type zinc finger protein</fullName>
    </submittedName>
</protein>
<keyword evidence="1" id="KW-0143">Chaperone</keyword>
<dbReference type="RefSeq" id="WP_381727262.1">
    <property type="nucleotide sequence ID" value="NZ_JBHVBU010000058.1"/>
</dbReference>
<dbReference type="InterPro" id="IPR010603">
    <property type="entry name" value="Znf_CppX_C4"/>
</dbReference>
<feature type="binding site" evidence="1">
    <location>
        <position position="145"/>
    </location>
    <ligand>
        <name>Zn(2+)</name>
        <dbReference type="ChEBI" id="CHEBI:29105"/>
    </ligand>
</feature>
<comment type="similarity">
    <text evidence="1">Belongs to the ClpX chaperone family.</text>
</comment>
<accession>A0ABW6JJ41</accession>
<dbReference type="SMART" id="SM00994">
    <property type="entry name" value="zf-C4_ClpX"/>
    <property type="match status" value="1"/>
</dbReference>
<dbReference type="PROSITE" id="PS51902">
    <property type="entry name" value="CLPX_ZB"/>
    <property type="match status" value="1"/>
</dbReference>
<name>A0ABW6JJ41_STRCE</name>
<dbReference type="Pfam" id="PF06689">
    <property type="entry name" value="zf-C4_ClpX"/>
    <property type="match status" value="1"/>
</dbReference>